<dbReference type="RefSeq" id="WP_044402250.1">
    <property type="nucleotide sequence ID" value="NZ_JXYQ01000074.1"/>
</dbReference>
<gene>
    <name evidence="13" type="ORF">RP29_18620</name>
</gene>
<evidence type="ECO:0000256" key="4">
    <source>
        <dbReference type="ARBA" id="ARBA00022448"/>
    </source>
</evidence>
<feature type="compositionally biased region" description="Basic and acidic residues" evidence="12">
    <location>
        <begin position="125"/>
        <end position="139"/>
    </location>
</feature>
<protein>
    <recommendedName>
        <fullName evidence="3">Flagellar FliJ protein</fullName>
    </recommendedName>
</protein>
<dbReference type="GO" id="GO:0015031">
    <property type="term" value="P:protein transport"/>
    <property type="evidence" value="ECO:0007669"/>
    <property type="project" value="UniProtKB-KW"/>
</dbReference>
<evidence type="ECO:0000256" key="9">
    <source>
        <dbReference type="ARBA" id="ARBA00023136"/>
    </source>
</evidence>
<reference evidence="13 14" key="1">
    <citation type="submission" date="2014-12" db="EMBL/GenBank/DDBJ databases">
        <title>Isolation of bacteria from lake water.</title>
        <authorList>
            <person name="Sheng K.-Y."/>
            <person name="Chin P.-S."/>
            <person name="Chan K.-G."/>
            <person name="Tan G.S."/>
        </authorList>
    </citation>
    <scope>NUCLEOTIDE SEQUENCE [LARGE SCALE GENOMIC DNA]</scope>
    <source>
        <strain evidence="13 14">KY4</strain>
    </source>
</reference>
<comment type="caution">
    <text evidence="13">The sequence shown here is derived from an EMBL/GenBank/DDBJ whole genome shotgun (WGS) entry which is preliminary data.</text>
</comment>
<keyword evidence="7" id="KW-1005">Bacterial flagellum biogenesis</keyword>
<feature type="region of interest" description="Disordered" evidence="12">
    <location>
        <begin position="125"/>
        <end position="154"/>
    </location>
</feature>
<keyword evidence="11" id="KW-0175">Coiled coil</keyword>
<dbReference type="NCBIfam" id="TIGR02473">
    <property type="entry name" value="flagell_FliJ"/>
    <property type="match status" value="1"/>
</dbReference>
<evidence type="ECO:0000256" key="3">
    <source>
        <dbReference type="ARBA" id="ARBA00020392"/>
    </source>
</evidence>
<keyword evidence="13" id="KW-0969">Cilium</keyword>
<keyword evidence="5" id="KW-1003">Cell membrane</keyword>
<dbReference type="PATRIC" id="fig|80878.5.peg.3692"/>
<dbReference type="InterPro" id="IPR052570">
    <property type="entry name" value="FliJ"/>
</dbReference>
<dbReference type="InterPro" id="IPR012823">
    <property type="entry name" value="Flagell_FliJ"/>
</dbReference>
<evidence type="ECO:0000313" key="14">
    <source>
        <dbReference type="Proteomes" id="UP000032566"/>
    </source>
</evidence>
<evidence type="ECO:0000256" key="8">
    <source>
        <dbReference type="ARBA" id="ARBA00022927"/>
    </source>
</evidence>
<proteinExistence type="inferred from homology"/>
<dbReference type="PANTHER" id="PTHR38786">
    <property type="entry name" value="FLAGELLAR FLIJ PROTEIN"/>
    <property type="match status" value="1"/>
</dbReference>
<keyword evidence="4" id="KW-0813">Transport</keyword>
<evidence type="ECO:0000256" key="10">
    <source>
        <dbReference type="ARBA" id="ARBA00023225"/>
    </source>
</evidence>
<dbReference type="GO" id="GO:0009288">
    <property type="term" value="C:bacterial-type flagellum"/>
    <property type="evidence" value="ECO:0007669"/>
    <property type="project" value="InterPro"/>
</dbReference>
<dbReference type="OrthoDB" id="9156338at2"/>
<organism evidence="13 14">
    <name type="scientific">Acidovorax temperans</name>
    <dbReference type="NCBI Taxonomy" id="80878"/>
    <lineage>
        <taxon>Bacteria</taxon>
        <taxon>Pseudomonadati</taxon>
        <taxon>Pseudomonadota</taxon>
        <taxon>Betaproteobacteria</taxon>
        <taxon>Burkholderiales</taxon>
        <taxon>Comamonadaceae</taxon>
        <taxon>Acidovorax</taxon>
    </lineage>
</organism>
<dbReference type="Gene3D" id="1.10.287.1700">
    <property type="match status" value="1"/>
</dbReference>
<dbReference type="GO" id="GO:0005886">
    <property type="term" value="C:plasma membrane"/>
    <property type="evidence" value="ECO:0007669"/>
    <property type="project" value="UniProtKB-SubCell"/>
</dbReference>
<dbReference type="InterPro" id="IPR053716">
    <property type="entry name" value="Flag_assembly_chemotaxis_eff"/>
</dbReference>
<evidence type="ECO:0000256" key="2">
    <source>
        <dbReference type="ARBA" id="ARBA00010004"/>
    </source>
</evidence>
<keyword evidence="13" id="KW-0282">Flagellum</keyword>
<dbReference type="Proteomes" id="UP000032566">
    <property type="component" value="Unassembled WGS sequence"/>
</dbReference>
<evidence type="ECO:0000256" key="7">
    <source>
        <dbReference type="ARBA" id="ARBA00022795"/>
    </source>
</evidence>
<evidence type="ECO:0000256" key="11">
    <source>
        <dbReference type="SAM" id="Coils"/>
    </source>
</evidence>
<keyword evidence="8" id="KW-0653">Protein transport</keyword>
<name>A0A0D7K4U2_9BURK</name>
<dbReference type="GO" id="GO:0071973">
    <property type="term" value="P:bacterial-type flagellum-dependent cell motility"/>
    <property type="evidence" value="ECO:0007669"/>
    <property type="project" value="InterPro"/>
</dbReference>
<feature type="coiled-coil region" evidence="11">
    <location>
        <begin position="11"/>
        <end position="52"/>
    </location>
</feature>
<dbReference type="PANTHER" id="PTHR38786:SF1">
    <property type="entry name" value="FLAGELLAR FLIJ PROTEIN"/>
    <property type="match status" value="1"/>
</dbReference>
<keyword evidence="10" id="KW-1006">Bacterial flagellum protein export</keyword>
<evidence type="ECO:0000256" key="12">
    <source>
        <dbReference type="SAM" id="MobiDB-lite"/>
    </source>
</evidence>
<evidence type="ECO:0000256" key="5">
    <source>
        <dbReference type="ARBA" id="ARBA00022475"/>
    </source>
</evidence>
<keyword evidence="9" id="KW-0472">Membrane</keyword>
<dbReference type="Pfam" id="PF02050">
    <property type="entry name" value="FliJ"/>
    <property type="match status" value="1"/>
</dbReference>
<dbReference type="STRING" id="80878.RP29_18620"/>
<evidence type="ECO:0000256" key="1">
    <source>
        <dbReference type="ARBA" id="ARBA00004413"/>
    </source>
</evidence>
<dbReference type="AlphaFoldDB" id="A0A0D7K4U2"/>
<sequence length="154" mass="17103">MSVLKALMVAVSVAERKRDEARQVLQNAQAACQAAQGQLSQLEGYAKEIQERWGVKEGASLKPEVMYHHHQFMGRLGHAAGLQSGVVADHLQRIEAASRQLLAAELRLASLRKVLEARRKEIELQQARRDQKQTDERAAIKYHSNAIGLSGQEG</sequence>
<dbReference type="GO" id="GO:0044781">
    <property type="term" value="P:bacterial-type flagellum organization"/>
    <property type="evidence" value="ECO:0007669"/>
    <property type="project" value="UniProtKB-KW"/>
</dbReference>
<accession>A0A0D7K4U2</accession>
<comment type="subcellular location">
    <subcellularLocation>
        <location evidence="1">Cell membrane</location>
        <topology evidence="1">Peripheral membrane protein</topology>
        <orientation evidence="1">Cytoplasmic side</orientation>
    </subcellularLocation>
</comment>
<keyword evidence="14" id="KW-1185">Reference proteome</keyword>
<dbReference type="GO" id="GO:0006935">
    <property type="term" value="P:chemotaxis"/>
    <property type="evidence" value="ECO:0007669"/>
    <property type="project" value="UniProtKB-KW"/>
</dbReference>
<keyword evidence="6" id="KW-0145">Chemotaxis</keyword>
<comment type="similarity">
    <text evidence="2">Belongs to the FliJ family.</text>
</comment>
<evidence type="ECO:0000256" key="6">
    <source>
        <dbReference type="ARBA" id="ARBA00022500"/>
    </source>
</evidence>
<evidence type="ECO:0000313" key="13">
    <source>
        <dbReference type="EMBL" id="KJA09029.1"/>
    </source>
</evidence>
<keyword evidence="13" id="KW-0966">Cell projection</keyword>
<dbReference type="EMBL" id="JXYQ01000074">
    <property type="protein sequence ID" value="KJA09029.1"/>
    <property type="molecule type" value="Genomic_DNA"/>
</dbReference>